<proteinExistence type="inferred from homology"/>
<dbReference type="InterPro" id="IPR051974">
    <property type="entry name" value="PUF60_regulator"/>
</dbReference>
<dbReference type="SMART" id="SM00361">
    <property type="entry name" value="RRM_1"/>
    <property type="match status" value="2"/>
</dbReference>
<dbReference type="SMART" id="SM00360">
    <property type="entry name" value="RRM"/>
    <property type="match status" value="3"/>
</dbReference>
<dbReference type="GO" id="GO:0071013">
    <property type="term" value="C:catalytic step 2 spliceosome"/>
    <property type="evidence" value="ECO:0007669"/>
    <property type="project" value="TreeGrafter"/>
</dbReference>
<keyword evidence="3" id="KW-0507">mRNA processing</keyword>
<feature type="compositionally biased region" description="Polar residues" evidence="9">
    <location>
        <begin position="7"/>
        <end position="27"/>
    </location>
</feature>
<dbReference type="Gene3D" id="3.30.70.330">
    <property type="match status" value="3"/>
</dbReference>
<dbReference type="Proteomes" id="UP001151699">
    <property type="component" value="Chromosome A"/>
</dbReference>
<evidence type="ECO:0000256" key="6">
    <source>
        <dbReference type="ARBA" id="ARBA00023187"/>
    </source>
</evidence>
<evidence type="ECO:0000313" key="12">
    <source>
        <dbReference type="Proteomes" id="UP001151699"/>
    </source>
</evidence>
<feature type="region of interest" description="Disordered" evidence="9">
    <location>
        <begin position="1"/>
        <end position="43"/>
    </location>
</feature>
<sequence length="615" mass="67499">MGEVDTLETSLSTNDSEKYASTTTNDSKFSDGPSAPKIPKLKSDWKPKVPFISSPVTDLRQSGEVKFGPGARSALLGILGGSLPRLSTEQQDTVTKAKKYAMEQSIKMVLMKQTLAHQQQQLASQRTQVQRQQALALMCRVYVGSISFELKEDTIRQAFLPFGPIKSINMSWDPITQKHKGFAFVEYEIPEGAQLALEQMNGAMMGGRNIKVVGRPSNMPQAQQVIDEIQEEAKNYNRIFIASIHPDLTEEDIKSVFEAFGPILFCKLSQGNSLHSHKGYGFIEYATKNAMDEAISSMNLFDLGGQLLRVGRAITPPNALMGPAANSSMPTAAAVAAAAATAKIQAMDAVASNAVLGLENIVKSREIDTRTTVEKVTISPARSPPVKNQIQPEHTVSQLSPARTVAQAALQPPQVVTPVLGSQGTITVTSEPITLPPVLTTAIKTTNRPPSPPPQLTAAEVLQKAHDKQQEELQKKLLEDVEPQTLQQQESMSIKGQNARHLVMQRLMRRPLDSRVVILRNMVGPEDVDDLLKEEIQDECTKFGVVERVIIYNEKQTDNEEDDNADVIVKIFVEFSSPSETEKAKEALNGRYFGGRLVRAELYDQALFDHGDLSG</sequence>
<dbReference type="SUPFAM" id="SSF54928">
    <property type="entry name" value="RNA-binding domain, RBD"/>
    <property type="match status" value="2"/>
</dbReference>
<gene>
    <name evidence="11" type="primary">hfp</name>
    <name evidence="11" type="ORF">Bhyg_00874</name>
</gene>
<dbReference type="NCBIfam" id="TIGR01645">
    <property type="entry name" value="half-pint"/>
    <property type="match status" value="1"/>
</dbReference>
<feature type="domain" description="RRM" evidence="10">
    <location>
        <begin position="139"/>
        <end position="212"/>
    </location>
</feature>
<dbReference type="InterPro" id="IPR034209">
    <property type="entry name" value="PUF60_RRM1"/>
</dbReference>
<keyword evidence="6" id="KW-0508">mRNA splicing</keyword>
<evidence type="ECO:0000256" key="2">
    <source>
        <dbReference type="ARBA" id="ARBA00005987"/>
    </source>
</evidence>
<dbReference type="Pfam" id="PF00076">
    <property type="entry name" value="RRM_1"/>
    <property type="match status" value="3"/>
</dbReference>
<protein>
    <submittedName>
        <fullName evidence="11">Poly(U)-binding-splicing factor half pint</fullName>
    </submittedName>
</protein>
<dbReference type="PANTHER" id="PTHR47330">
    <property type="entry name" value="POLY(U)-BINDING-SPLICING FACTOR PUF60-B-RELATED"/>
    <property type="match status" value="1"/>
</dbReference>
<dbReference type="GO" id="GO:0000381">
    <property type="term" value="P:regulation of alternative mRNA splicing, via spliceosome"/>
    <property type="evidence" value="ECO:0007669"/>
    <property type="project" value="InterPro"/>
</dbReference>
<dbReference type="InterPro" id="IPR000504">
    <property type="entry name" value="RRM_dom"/>
</dbReference>
<evidence type="ECO:0000256" key="8">
    <source>
        <dbReference type="PROSITE-ProRule" id="PRU00176"/>
    </source>
</evidence>
<dbReference type="FunFam" id="3.30.70.330:FF:000136">
    <property type="entry name" value="poly(U)-binding-splicing factor PUF60 isoform X1"/>
    <property type="match status" value="1"/>
</dbReference>
<dbReference type="InterPro" id="IPR034212">
    <property type="entry name" value="PUF60_RRM3"/>
</dbReference>
<keyword evidence="4" id="KW-0677">Repeat</keyword>
<dbReference type="GO" id="GO:0003723">
    <property type="term" value="F:RNA binding"/>
    <property type="evidence" value="ECO:0007669"/>
    <property type="project" value="UniProtKB-UniRule"/>
</dbReference>
<evidence type="ECO:0000256" key="1">
    <source>
        <dbReference type="ARBA" id="ARBA00004123"/>
    </source>
</evidence>
<dbReference type="PANTHER" id="PTHR47330:SF1">
    <property type="entry name" value="POLY(U)-BINDING-SPLICING FACTOR PUF60"/>
    <property type="match status" value="1"/>
</dbReference>
<keyword evidence="5 8" id="KW-0694">RNA-binding</keyword>
<feature type="domain" description="RRM" evidence="10">
    <location>
        <begin position="515"/>
        <end position="605"/>
    </location>
</feature>
<evidence type="ECO:0000256" key="9">
    <source>
        <dbReference type="SAM" id="MobiDB-lite"/>
    </source>
</evidence>
<comment type="subcellular location">
    <subcellularLocation>
        <location evidence="1">Nucleus</location>
    </subcellularLocation>
</comment>
<reference evidence="11" key="1">
    <citation type="submission" date="2022-07" db="EMBL/GenBank/DDBJ databases">
        <authorList>
            <person name="Trinca V."/>
            <person name="Uliana J.V.C."/>
            <person name="Torres T.T."/>
            <person name="Ward R.J."/>
            <person name="Monesi N."/>
        </authorList>
    </citation>
    <scope>NUCLEOTIDE SEQUENCE</scope>
    <source>
        <strain evidence="11">HSMRA1968</strain>
        <tissue evidence="11">Whole embryos</tissue>
    </source>
</reference>
<dbReference type="GO" id="GO:0071011">
    <property type="term" value="C:precatalytic spliceosome"/>
    <property type="evidence" value="ECO:0007669"/>
    <property type="project" value="TreeGrafter"/>
</dbReference>
<name>A0A9Q0S500_9DIPT</name>
<dbReference type="InterPro" id="IPR034211">
    <property type="entry name" value="PUF60_RRM2"/>
</dbReference>
<dbReference type="GO" id="GO:0006376">
    <property type="term" value="P:mRNA splice site recognition"/>
    <property type="evidence" value="ECO:0007669"/>
    <property type="project" value="TreeGrafter"/>
</dbReference>
<keyword evidence="12" id="KW-1185">Reference proteome</keyword>
<accession>A0A9Q0S500</accession>
<evidence type="ECO:0000259" key="10">
    <source>
        <dbReference type="PROSITE" id="PS50102"/>
    </source>
</evidence>
<dbReference type="InterPro" id="IPR006532">
    <property type="entry name" value="PUF60-like"/>
</dbReference>
<comment type="similarity">
    <text evidence="2">Belongs to the RRM half pint family.</text>
</comment>
<dbReference type="OrthoDB" id="20943at2759"/>
<dbReference type="CDD" id="cd12370">
    <property type="entry name" value="RRM1_PUF60"/>
    <property type="match status" value="1"/>
</dbReference>
<evidence type="ECO:0000256" key="4">
    <source>
        <dbReference type="ARBA" id="ARBA00022737"/>
    </source>
</evidence>
<dbReference type="EMBL" id="WJQU01000001">
    <property type="protein sequence ID" value="KAJ6645667.1"/>
    <property type="molecule type" value="Genomic_DNA"/>
</dbReference>
<evidence type="ECO:0000313" key="11">
    <source>
        <dbReference type="EMBL" id="KAJ6645667.1"/>
    </source>
</evidence>
<dbReference type="PROSITE" id="PS50102">
    <property type="entry name" value="RRM"/>
    <property type="match status" value="3"/>
</dbReference>
<dbReference type="FunFam" id="3.30.70.330:FF:000382">
    <property type="entry name" value="G-patch domain-containing protein"/>
    <property type="match status" value="1"/>
</dbReference>
<evidence type="ECO:0000256" key="7">
    <source>
        <dbReference type="ARBA" id="ARBA00023242"/>
    </source>
</evidence>
<dbReference type="CDD" id="cd12648">
    <property type="entry name" value="RRM3_UHM_PUF60"/>
    <property type="match status" value="1"/>
</dbReference>
<evidence type="ECO:0000256" key="3">
    <source>
        <dbReference type="ARBA" id="ARBA00022664"/>
    </source>
</evidence>
<organism evidence="11 12">
    <name type="scientific">Pseudolycoriella hygida</name>
    <dbReference type="NCBI Taxonomy" id="35572"/>
    <lineage>
        <taxon>Eukaryota</taxon>
        <taxon>Metazoa</taxon>
        <taxon>Ecdysozoa</taxon>
        <taxon>Arthropoda</taxon>
        <taxon>Hexapoda</taxon>
        <taxon>Insecta</taxon>
        <taxon>Pterygota</taxon>
        <taxon>Neoptera</taxon>
        <taxon>Endopterygota</taxon>
        <taxon>Diptera</taxon>
        <taxon>Nematocera</taxon>
        <taxon>Sciaroidea</taxon>
        <taxon>Sciaridae</taxon>
        <taxon>Pseudolycoriella</taxon>
    </lineage>
</organism>
<keyword evidence="7" id="KW-0539">Nucleus</keyword>
<dbReference type="InterPro" id="IPR003954">
    <property type="entry name" value="RRM_euk-type"/>
</dbReference>
<dbReference type="InterPro" id="IPR012677">
    <property type="entry name" value="Nucleotide-bd_a/b_plait_sf"/>
</dbReference>
<dbReference type="GO" id="GO:0000380">
    <property type="term" value="P:alternative mRNA splicing, via spliceosome"/>
    <property type="evidence" value="ECO:0007669"/>
    <property type="project" value="TreeGrafter"/>
</dbReference>
<dbReference type="AlphaFoldDB" id="A0A9Q0S500"/>
<feature type="domain" description="RRM" evidence="10">
    <location>
        <begin position="237"/>
        <end position="315"/>
    </location>
</feature>
<dbReference type="InterPro" id="IPR035979">
    <property type="entry name" value="RBD_domain_sf"/>
</dbReference>
<comment type="caution">
    <text evidence="11">The sequence shown here is derived from an EMBL/GenBank/DDBJ whole genome shotgun (WGS) entry which is preliminary data.</text>
</comment>
<dbReference type="CDD" id="cd12371">
    <property type="entry name" value="RRM2_PUF60"/>
    <property type="match status" value="1"/>
</dbReference>
<evidence type="ECO:0000256" key="5">
    <source>
        <dbReference type="ARBA" id="ARBA00022884"/>
    </source>
</evidence>